<dbReference type="AlphaFoldDB" id="A0A5S6Q6D1"/>
<dbReference type="STRING" id="70415.A0A5S6Q6D1"/>
<accession>A0A5S6Q6D1</accession>
<evidence type="ECO:0000256" key="1">
    <source>
        <dbReference type="SAM" id="MobiDB-lite"/>
    </source>
</evidence>
<protein>
    <recommendedName>
        <fullName evidence="2">DUF7041 domain-containing protein</fullName>
    </recommendedName>
</protein>
<name>A0A5S6Q6D1_TRIMR</name>
<keyword evidence="3" id="KW-1185">Reference proteome</keyword>
<evidence type="ECO:0000313" key="4">
    <source>
        <dbReference type="WBParaSite" id="TMUE_1000002745.1"/>
    </source>
</evidence>
<organism evidence="3 4">
    <name type="scientific">Trichuris muris</name>
    <name type="common">Mouse whipworm</name>
    <dbReference type="NCBI Taxonomy" id="70415"/>
    <lineage>
        <taxon>Eukaryota</taxon>
        <taxon>Metazoa</taxon>
        <taxon>Ecdysozoa</taxon>
        <taxon>Nematoda</taxon>
        <taxon>Enoplea</taxon>
        <taxon>Dorylaimia</taxon>
        <taxon>Trichinellida</taxon>
        <taxon>Trichuridae</taxon>
        <taxon>Trichuris</taxon>
    </lineage>
</organism>
<dbReference type="PANTHER" id="PTHR33327">
    <property type="entry name" value="ENDONUCLEASE"/>
    <property type="match status" value="1"/>
</dbReference>
<dbReference type="WBParaSite" id="TMUE_1000002745.1">
    <property type="protein sequence ID" value="TMUE_1000002745.1"/>
    <property type="gene ID" value="WBGene00298458"/>
</dbReference>
<evidence type="ECO:0000259" key="2">
    <source>
        <dbReference type="Pfam" id="PF23055"/>
    </source>
</evidence>
<dbReference type="PANTHER" id="PTHR33327:SF3">
    <property type="entry name" value="RNA-DIRECTED DNA POLYMERASE"/>
    <property type="match status" value="1"/>
</dbReference>
<feature type="compositionally biased region" description="Polar residues" evidence="1">
    <location>
        <begin position="176"/>
        <end position="190"/>
    </location>
</feature>
<evidence type="ECO:0000313" key="3">
    <source>
        <dbReference type="Proteomes" id="UP000046395"/>
    </source>
</evidence>
<dbReference type="InterPro" id="IPR055469">
    <property type="entry name" value="DUF7041"/>
</dbReference>
<sequence length="196" mass="22297">MCSNNSTTVGSENAVSLKLPVFWISQPQVWFEQAEAQLCVRQITSDTTRYYYVVSALDQHTAGRIIDLLRQPPATDKYKAIKTLLTTLFAPSETERAARLLHMDGLGDRTPSQLMSEMLAFLDGHEPCFLFRQIFLEQIPIDIRLLLSDVSFKDPRQLAIHADALWQAKQQDLATLNPVRTQRRNTSPSQRPLLLN</sequence>
<feature type="domain" description="DUF7041" evidence="2">
    <location>
        <begin position="19"/>
        <end position="101"/>
    </location>
</feature>
<proteinExistence type="predicted"/>
<dbReference type="Proteomes" id="UP000046395">
    <property type="component" value="Unassembled WGS sequence"/>
</dbReference>
<reference evidence="4" key="1">
    <citation type="submission" date="2019-12" db="UniProtKB">
        <authorList>
            <consortium name="WormBaseParasite"/>
        </authorList>
    </citation>
    <scope>IDENTIFICATION</scope>
</reference>
<dbReference type="Pfam" id="PF23055">
    <property type="entry name" value="DUF7041"/>
    <property type="match status" value="1"/>
</dbReference>
<feature type="region of interest" description="Disordered" evidence="1">
    <location>
        <begin position="176"/>
        <end position="196"/>
    </location>
</feature>